<sequence length="342" mass="37579">VLRKKDVYTNITPIPSHIPRQLAIDILHSHSEIITLNPLVTGHQPTKPPRNAEADEFYATWYEIAERVQFVPGLGKMGSGQITFKGCFHDMPWGLQTHILAPMSVDLRNNWRIAGTQPGEPSQTREMGIGAPAEGLYLREDIEIRCNITLVSFVKAQLKAASKVLVDRLVKKAELIDSGTLIAMMENGKLKTINPADRSDTAGPMSPVIAAATLQSPRLQYQRPQQNILSQHPPDQHYAQYPDYKPVPPVIQPMELPGDYPHPSPASLDTPKPSPGHPRHSAQLSEYSHGSPDPQWADPHSQGSSRPTSYSSDTSGFRSPGLPGDHKGYAAELPAVGEAREE</sequence>
<evidence type="ECO:0000259" key="2">
    <source>
        <dbReference type="Pfam" id="PF23155"/>
    </source>
</evidence>
<dbReference type="InterPro" id="IPR055481">
    <property type="entry name" value="DUF7053"/>
</dbReference>
<feature type="compositionally biased region" description="Low complexity" evidence="1">
    <location>
        <begin position="304"/>
        <end position="315"/>
    </location>
</feature>
<evidence type="ECO:0000313" key="4">
    <source>
        <dbReference type="Proteomes" id="UP000504638"/>
    </source>
</evidence>
<dbReference type="GeneID" id="54416382"/>
<reference evidence="5" key="3">
    <citation type="submission" date="2025-04" db="UniProtKB">
        <authorList>
            <consortium name="RefSeq"/>
        </authorList>
    </citation>
    <scope>IDENTIFICATION</scope>
    <source>
        <strain evidence="5">CBS 781.70</strain>
    </source>
</reference>
<dbReference type="Proteomes" id="UP000504638">
    <property type="component" value="Unplaced"/>
</dbReference>
<feature type="region of interest" description="Disordered" evidence="1">
    <location>
        <begin position="229"/>
        <end position="342"/>
    </location>
</feature>
<feature type="non-terminal residue" evidence="3">
    <location>
        <position position="1"/>
    </location>
</feature>
<organism evidence="3">
    <name type="scientific">Eremomyces bilateralis CBS 781.70</name>
    <dbReference type="NCBI Taxonomy" id="1392243"/>
    <lineage>
        <taxon>Eukaryota</taxon>
        <taxon>Fungi</taxon>
        <taxon>Dikarya</taxon>
        <taxon>Ascomycota</taxon>
        <taxon>Pezizomycotina</taxon>
        <taxon>Dothideomycetes</taxon>
        <taxon>Dothideomycetes incertae sedis</taxon>
        <taxon>Eremomycetales</taxon>
        <taxon>Eremomycetaceae</taxon>
        <taxon>Eremomyces</taxon>
    </lineage>
</organism>
<proteinExistence type="predicted"/>
<feature type="non-terminal residue" evidence="3">
    <location>
        <position position="342"/>
    </location>
</feature>
<dbReference type="EMBL" id="ML975172">
    <property type="protein sequence ID" value="KAF1809469.1"/>
    <property type="molecule type" value="Genomic_DNA"/>
</dbReference>
<feature type="domain" description="DUF7053" evidence="2">
    <location>
        <begin position="3"/>
        <end position="174"/>
    </location>
</feature>
<dbReference type="OrthoDB" id="5078320at2759"/>
<evidence type="ECO:0000256" key="1">
    <source>
        <dbReference type="SAM" id="MobiDB-lite"/>
    </source>
</evidence>
<dbReference type="PANTHER" id="PTHR38117">
    <property type="entry name" value="NACHT AND WD40 DOMAIN PROTEIN"/>
    <property type="match status" value="1"/>
</dbReference>
<reference evidence="3 5" key="1">
    <citation type="submission" date="2020-01" db="EMBL/GenBank/DDBJ databases">
        <authorList>
            <consortium name="DOE Joint Genome Institute"/>
            <person name="Haridas S."/>
            <person name="Albert R."/>
            <person name="Binder M."/>
            <person name="Bloem J."/>
            <person name="Labutti K."/>
            <person name="Salamov A."/>
            <person name="Andreopoulos B."/>
            <person name="Baker S.E."/>
            <person name="Barry K."/>
            <person name="Bills G."/>
            <person name="Bluhm B.H."/>
            <person name="Cannon C."/>
            <person name="Castanera R."/>
            <person name="Culley D.E."/>
            <person name="Daum C."/>
            <person name="Ezra D."/>
            <person name="Gonzalez J.B."/>
            <person name="Henrissat B."/>
            <person name="Kuo A."/>
            <person name="Liang C."/>
            <person name="Lipzen A."/>
            <person name="Lutzoni F."/>
            <person name="Magnuson J."/>
            <person name="Mondo S."/>
            <person name="Nolan M."/>
            <person name="Ohm R."/>
            <person name="Pangilinan J."/>
            <person name="Park H.-J."/>
            <person name="Ramirez L."/>
            <person name="Alfaro M."/>
            <person name="Sun H."/>
            <person name="Tritt A."/>
            <person name="Yoshinaga Y."/>
            <person name="Zwiers L.-H."/>
            <person name="Turgeon B.G."/>
            <person name="Goodwin S.B."/>
            <person name="Spatafora J.W."/>
            <person name="Crous P.W."/>
            <person name="Grigoriev I.V."/>
        </authorList>
    </citation>
    <scope>NUCLEOTIDE SEQUENCE</scope>
    <source>
        <strain evidence="3 5">CBS 781.70</strain>
    </source>
</reference>
<accession>A0A6G1FUZ6</accession>
<evidence type="ECO:0000313" key="5">
    <source>
        <dbReference type="RefSeq" id="XP_033531100.1"/>
    </source>
</evidence>
<dbReference type="AlphaFoldDB" id="A0A6G1FUZ6"/>
<gene>
    <name evidence="3 5" type="ORF">P152DRAFT_384906</name>
</gene>
<dbReference type="Pfam" id="PF23155">
    <property type="entry name" value="DUF7053"/>
    <property type="match status" value="1"/>
</dbReference>
<reference evidence="5" key="2">
    <citation type="submission" date="2020-04" db="EMBL/GenBank/DDBJ databases">
        <authorList>
            <consortium name="NCBI Genome Project"/>
        </authorList>
    </citation>
    <scope>NUCLEOTIDE SEQUENCE</scope>
    <source>
        <strain evidence="5">CBS 781.70</strain>
    </source>
</reference>
<keyword evidence="4" id="KW-1185">Reference proteome</keyword>
<name>A0A6G1FUZ6_9PEZI</name>
<dbReference type="PANTHER" id="PTHR38117:SF2">
    <property type="entry name" value="NACHT AND WD40 DOMAIN PROTEIN"/>
    <property type="match status" value="1"/>
</dbReference>
<evidence type="ECO:0000313" key="3">
    <source>
        <dbReference type="EMBL" id="KAF1809469.1"/>
    </source>
</evidence>
<protein>
    <recommendedName>
        <fullName evidence="2">DUF7053 domain-containing protein</fullName>
    </recommendedName>
</protein>
<dbReference type="RefSeq" id="XP_033531100.1">
    <property type="nucleotide sequence ID" value="XM_033675812.1"/>
</dbReference>